<feature type="transmembrane region" description="Helical" evidence="10">
    <location>
        <begin position="601"/>
        <end position="623"/>
    </location>
</feature>
<comment type="subcellular location">
    <subcellularLocation>
        <location evidence="1">Membrane</location>
        <topology evidence="1">Multi-pass membrane protein</topology>
    </subcellularLocation>
</comment>
<dbReference type="Gene3D" id="3.80.10.10">
    <property type="entry name" value="Ribonuclease Inhibitor"/>
    <property type="match status" value="1"/>
</dbReference>
<evidence type="ECO:0000256" key="5">
    <source>
        <dbReference type="ARBA" id="ARBA00022737"/>
    </source>
</evidence>
<dbReference type="PANTHER" id="PTHR48007">
    <property type="entry name" value="LEUCINE-RICH REPEAT RECEPTOR-LIKE PROTEIN KINASE PXC1"/>
    <property type="match status" value="1"/>
</dbReference>
<keyword evidence="9" id="KW-0547">Nucleotide-binding</keyword>
<keyword evidence="9" id="KW-0067">ATP-binding</keyword>
<dbReference type="InterPro" id="IPR017441">
    <property type="entry name" value="Protein_kinase_ATP_BS"/>
</dbReference>
<feature type="transmembrane region" description="Helical" evidence="10">
    <location>
        <begin position="691"/>
        <end position="710"/>
    </location>
</feature>
<dbReference type="Gene3D" id="1.10.510.10">
    <property type="entry name" value="Transferase(Phosphotransferase) domain 1"/>
    <property type="match status" value="1"/>
</dbReference>
<feature type="transmembrane region" description="Helical" evidence="10">
    <location>
        <begin position="246"/>
        <end position="269"/>
    </location>
</feature>
<dbReference type="GO" id="GO:0015267">
    <property type="term" value="F:channel activity"/>
    <property type="evidence" value="ECO:0007669"/>
    <property type="project" value="InterPro"/>
</dbReference>
<dbReference type="GO" id="GO:0004672">
    <property type="term" value="F:protein kinase activity"/>
    <property type="evidence" value="ECO:0007669"/>
    <property type="project" value="InterPro"/>
</dbReference>
<keyword evidence="11" id="KW-0732">Signal</keyword>
<accession>I6XCS7</accession>
<dbReference type="InterPro" id="IPR011009">
    <property type="entry name" value="Kinase-like_dom_sf"/>
</dbReference>
<dbReference type="Gene3D" id="1.20.1080.10">
    <property type="entry name" value="Glycerol uptake facilitator protein"/>
    <property type="match status" value="1"/>
</dbReference>
<dbReference type="GO" id="GO:0005524">
    <property type="term" value="F:ATP binding"/>
    <property type="evidence" value="ECO:0007669"/>
    <property type="project" value="UniProtKB-UniRule"/>
</dbReference>
<evidence type="ECO:0000256" key="7">
    <source>
        <dbReference type="ARBA" id="ARBA00023136"/>
    </source>
</evidence>
<dbReference type="InterPro" id="IPR000719">
    <property type="entry name" value="Prot_kinase_dom"/>
</dbReference>
<dbReference type="InterPro" id="IPR023271">
    <property type="entry name" value="Aquaporin-like"/>
</dbReference>
<name>I6XCS7_LINUS</name>
<dbReference type="Pfam" id="PF00230">
    <property type="entry name" value="MIP"/>
    <property type="match status" value="1"/>
</dbReference>
<keyword evidence="3" id="KW-0433">Leucine-rich repeat</keyword>
<feature type="domain" description="Protein kinase" evidence="12">
    <location>
        <begin position="327"/>
        <end position="594"/>
    </location>
</feature>
<dbReference type="FunFam" id="1.20.1080.10:FF:000002">
    <property type="entry name" value="Probable aquaporin TIP1-1"/>
    <property type="match status" value="1"/>
</dbReference>
<feature type="chain" id="PRO_5003706667" description="Protein kinase domain-containing protein" evidence="11">
    <location>
        <begin position="31"/>
        <end position="803"/>
    </location>
</feature>
<evidence type="ECO:0000256" key="3">
    <source>
        <dbReference type="ARBA" id="ARBA00022614"/>
    </source>
</evidence>
<dbReference type="PROSITE" id="PS51450">
    <property type="entry name" value="LRR"/>
    <property type="match status" value="1"/>
</dbReference>
<feature type="transmembrane region" description="Helical" evidence="10">
    <location>
        <begin position="653"/>
        <end position="671"/>
    </location>
</feature>
<dbReference type="Pfam" id="PF07714">
    <property type="entry name" value="PK_Tyr_Ser-Thr"/>
    <property type="match status" value="1"/>
</dbReference>
<dbReference type="SUPFAM" id="SSF56112">
    <property type="entry name" value="Protein kinase-like (PK-like)"/>
    <property type="match status" value="1"/>
</dbReference>
<dbReference type="InterPro" id="IPR001611">
    <property type="entry name" value="Leu-rich_rpt"/>
</dbReference>
<evidence type="ECO:0000256" key="2">
    <source>
        <dbReference type="ARBA" id="ARBA00022448"/>
    </source>
</evidence>
<keyword evidence="7 10" id="KW-0472">Membrane</keyword>
<reference evidence="13" key="1">
    <citation type="journal article" date="2012" name="Plant J.">
        <title>The genome of flax (Linum usitatissimum) assembled de novo from short shotgun sequence reads.</title>
        <authorList>
            <person name="Wang Z."/>
            <person name="Hobson N."/>
            <person name="Galindo L."/>
            <person name="Zhu S."/>
            <person name="Shi D."/>
            <person name="McDill J."/>
            <person name="Yang L."/>
            <person name="Hawkins S."/>
            <person name="Neutelings G."/>
            <person name="Datla R."/>
            <person name="Lambert G."/>
            <person name="Galbraith D.W."/>
            <person name="Grassa C.J."/>
            <person name="Geraldes A."/>
            <person name="Cronk Q.C."/>
            <person name="Cullis C."/>
            <person name="Dash P.K."/>
            <person name="Kumar P.A."/>
            <person name="Cloutier S."/>
            <person name="Sharpe A.G."/>
            <person name="Wong G.K."/>
            <person name="Wang J."/>
            <person name="Deyholos M.K."/>
        </authorList>
    </citation>
    <scope>NUCLEOTIDE SEQUENCE</scope>
</reference>
<evidence type="ECO:0000256" key="10">
    <source>
        <dbReference type="SAM" id="Phobius"/>
    </source>
</evidence>
<keyword evidence="4 10" id="KW-0812">Transmembrane</keyword>
<keyword evidence="5" id="KW-0677">Repeat</keyword>
<protein>
    <recommendedName>
        <fullName evidence="12">Protein kinase domain-containing protein</fullName>
    </recommendedName>
</protein>
<feature type="transmembrane region" description="Helical" evidence="10">
    <location>
        <begin position="717"/>
        <end position="735"/>
    </location>
</feature>
<dbReference type="PROSITE" id="PS00107">
    <property type="entry name" value="PROTEIN_KINASE_ATP"/>
    <property type="match status" value="1"/>
</dbReference>
<comment type="similarity">
    <text evidence="8">Belongs to the MIP/aquaporin (TC 1.A.8) family. TIP (TC 1.A.8.10) subfamily.</text>
</comment>
<dbReference type="PANTHER" id="PTHR48007:SF40">
    <property type="entry name" value="SERINE-THREONINE_TYROSINE-PROTEIN KINASE CATALYTIC DOMAIN-CONTAINING PROTEIN"/>
    <property type="match status" value="1"/>
</dbReference>
<keyword evidence="6 10" id="KW-1133">Transmembrane helix</keyword>
<dbReference type="NCBIfam" id="TIGR00861">
    <property type="entry name" value="MIP"/>
    <property type="match status" value="1"/>
</dbReference>
<dbReference type="SUPFAM" id="SSF52058">
    <property type="entry name" value="L domain-like"/>
    <property type="match status" value="1"/>
</dbReference>
<evidence type="ECO:0000259" key="12">
    <source>
        <dbReference type="PROSITE" id="PS50011"/>
    </source>
</evidence>
<evidence type="ECO:0000256" key="8">
    <source>
        <dbReference type="ARBA" id="ARBA00038477"/>
    </source>
</evidence>
<proteinExistence type="inferred from homology"/>
<sequence length="803" mass="87481">MNLPPNTVSAAAAVVALALLILCSFSVVDSDNGFYPDERNALLQIRDSVPSTANLHALWTGPPCRGNSSRWAGIACRNGHVVHLVLQGINLTGNLPTGFLRNITFLTKLSLVNNSISGSLPNLTGLVRMEQVILSSNSFTGSIPPDYTSLPNLEFLELELNSLEGPIPSFNQSGLTRFNVSYNRLGGPIPQTETLGRFPKSSFDHNSDGLCGPPLAACPVFPPLLPPPQPPKPSPPVGGRKRRFNLWLIVVIALGAAILAFLIVMLCLIRFRKQGKLGKQTPEGVSYIEWSEGRKIYSGSGTDPEKTVELDFFVKEIPIFDLEDLLRASAEVLGKGKNGSTYKTTLESGSVVAVKRLRKVNVLPHKEFVQQMQLLGNLKHHNLAPVISFYYSPDQKLIIYEFIPGGNLHELLHENRGMGRMPLDWTARLSIIKDIAKGLAYLHNSLPSHRAPHGNLKSSNVLVQREGLNYYCKLTDYGLLPLLQSQKVSERLAVGRSPEYGLGKRLTHKADVYCFGIVLLEAITGKIPDDGPPPQQRDKEGTTSMEDLSGWVRSAVNSDWSTDILDLEIMQSREGHGEMFQLTDLALECTYKLYQETGPPASGLVMIALAHALALFAAVASSINVSGGHVNPAITFAALLGGRISVVRAIYYWIAQLLGSIVASLLLRLVTNGMRPVGFYVHSEVSEVEGLILEIALTFGLVYTVYATAIDPKRGSIGIMAPLAIGLIVGANILVGGPFDGAAMNPARAFGPTLVGWRWKNHWIYWLGPFLGAGLAAIVYEFLVIPTEPTIHTHHQPLAPEDY</sequence>
<feature type="transmembrane region" description="Helical" evidence="10">
    <location>
        <begin position="763"/>
        <end position="785"/>
    </location>
</feature>
<dbReference type="InterPro" id="IPR001245">
    <property type="entry name" value="Ser-Thr/Tyr_kinase_cat_dom"/>
</dbReference>
<dbReference type="PROSITE" id="PS50011">
    <property type="entry name" value="PROTEIN_KINASE_DOM"/>
    <property type="match status" value="1"/>
</dbReference>
<dbReference type="SUPFAM" id="SSF81338">
    <property type="entry name" value="Aquaporin-like"/>
    <property type="match status" value="1"/>
</dbReference>
<evidence type="ECO:0000256" key="4">
    <source>
        <dbReference type="ARBA" id="ARBA00022692"/>
    </source>
</evidence>
<evidence type="ECO:0000256" key="11">
    <source>
        <dbReference type="SAM" id="SignalP"/>
    </source>
</evidence>
<feature type="signal peptide" evidence="11">
    <location>
        <begin position="1"/>
        <end position="30"/>
    </location>
</feature>
<evidence type="ECO:0000256" key="6">
    <source>
        <dbReference type="ARBA" id="ARBA00022989"/>
    </source>
</evidence>
<dbReference type="InterPro" id="IPR032675">
    <property type="entry name" value="LRR_dom_sf"/>
</dbReference>
<dbReference type="PRINTS" id="PR00783">
    <property type="entry name" value="MINTRINSICP"/>
</dbReference>
<dbReference type="CDD" id="cd00333">
    <property type="entry name" value="MIP"/>
    <property type="match status" value="1"/>
</dbReference>
<dbReference type="GO" id="GO:0016020">
    <property type="term" value="C:membrane"/>
    <property type="evidence" value="ECO:0007669"/>
    <property type="project" value="UniProtKB-SubCell"/>
</dbReference>
<evidence type="ECO:0000256" key="1">
    <source>
        <dbReference type="ARBA" id="ARBA00004141"/>
    </source>
</evidence>
<dbReference type="AlphaFoldDB" id="I6XCS7"/>
<dbReference type="InterPro" id="IPR046959">
    <property type="entry name" value="PRK1-6/SRF4-like"/>
</dbReference>
<dbReference type="EMBL" id="JX174446">
    <property type="protein sequence ID" value="AFN53680.1"/>
    <property type="molecule type" value="Genomic_DNA"/>
</dbReference>
<dbReference type="PROSITE" id="PS00221">
    <property type="entry name" value="MIP"/>
    <property type="match status" value="1"/>
</dbReference>
<evidence type="ECO:0000256" key="9">
    <source>
        <dbReference type="PROSITE-ProRule" id="PRU10141"/>
    </source>
</evidence>
<organism evidence="13">
    <name type="scientific">Linum usitatissimum</name>
    <name type="common">Flax</name>
    <name type="synonym">Linum humile</name>
    <dbReference type="NCBI Taxonomy" id="4006"/>
    <lineage>
        <taxon>Eukaryota</taxon>
        <taxon>Viridiplantae</taxon>
        <taxon>Streptophyta</taxon>
        <taxon>Embryophyta</taxon>
        <taxon>Tracheophyta</taxon>
        <taxon>Spermatophyta</taxon>
        <taxon>Magnoliopsida</taxon>
        <taxon>eudicotyledons</taxon>
        <taxon>Gunneridae</taxon>
        <taxon>Pentapetalae</taxon>
        <taxon>rosids</taxon>
        <taxon>fabids</taxon>
        <taxon>Malpighiales</taxon>
        <taxon>Linaceae</taxon>
        <taxon>Linum</taxon>
    </lineage>
</organism>
<feature type="binding site" evidence="9">
    <location>
        <position position="355"/>
    </location>
    <ligand>
        <name>ATP</name>
        <dbReference type="ChEBI" id="CHEBI:30616"/>
    </ligand>
</feature>
<dbReference type="InterPro" id="IPR000425">
    <property type="entry name" value="MIP"/>
</dbReference>
<dbReference type="InterPro" id="IPR022357">
    <property type="entry name" value="MIP_CS"/>
</dbReference>
<keyword evidence="2" id="KW-0813">Transport</keyword>
<evidence type="ECO:0000313" key="13">
    <source>
        <dbReference type="EMBL" id="AFN53680.1"/>
    </source>
</evidence>